<evidence type="ECO:0000256" key="6">
    <source>
        <dbReference type="SAM" id="Phobius"/>
    </source>
</evidence>
<dbReference type="PRINTS" id="PR00463">
    <property type="entry name" value="EP450I"/>
</dbReference>
<dbReference type="InterPro" id="IPR001128">
    <property type="entry name" value="Cyt_P450"/>
</dbReference>
<dbReference type="PANTHER" id="PTHR24305:SF232">
    <property type="entry name" value="P450, PUTATIVE (EUROFUNG)-RELATED"/>
    <property type="match status" value="1"/>
</dbReference>
<organism evidence="7 8">
    <name type="scientific">Elsinoe australis</name>
    <dbReference type="NCBI Taxonomy" id="40998"/>
    <lineage>
        <taxon>Eukaryota</taxon>
        <taxon>Fungi</taxon>
        <taxon>Dikarya</taxon>
        <taxon>Ascomycota</taxon>
        <taxon>Pezizomycotina</taxon>
        <taxon>Dothideomycetes</taxon>
        <taxon>Dothideomycetidae</taxon>
        <taxon>Myriangiales</taxon>
        <taxon>Elsinoaceae</taxon>
        <taxon>Elsinoe</taxon>
    </lineage>
</organism>
<dbReference type="GO" id="GO:0020037">
    <property type="term" value="F:heme binding"/>
    <property type="evidence" value="ECO:0007669"/>
    <property type="project" value="InterPro"/>
</dbReference>
<dbReference type="STRING" id="40998.A0A2P7ZQ16"/>
<accession>A0A2P7ZQ16</accession>
<dbReference type="GO" id="GO:0005506">
    <property type="term" value="F:iron ion binding"/>
    <property type="evidence" value="ECO:0007669"/>
    <property type="project" value="InterPro"/>
</dbReference>
<dbReference type="AlphaFoldDB" id="A0A2P7ZQ16"/>
<evidence type="ECO:0000256" key="5">
    <source>
        <dbReference type="PIRSR" id="PIRSR602401-1"/>
    </source>
</evidence>
<gene>
    <name evidence="7" type="ORF">B9Z65_253</name>
</gene>
<feature type="transmembrane region" description="Helical" evidence="6">
    <location>
        <begin position="12"/>
        <end position="31"/>
    </location>
</feature>
<keyword evidence="6" id="KW-0812">Transmembrane</keyword>
<evidence type="ECO:0000256" key="1">
    <source>
        <dbReference type="ARBA" id="ARBA00001971"/>
    </source>
</evidence>
<feature type="binding site" description="axial binding residue" evidence="5">
    <location>
        <position position="463"/>
    </location>
    <ligand>
        <name>heme</name>
        <dbReference type="ChEBI" id="CHEBI:30413"/>
    </ligand>
    <ligandPart>
        <name>Fe</name>
        <dbReference type="ChEBI" id="CHEBI:18248"/>
    </ligandPart>
</feature>
<dbReference type="OrthoDB" id="3934656at2759"/>
<dbReference type="SUPFAM" id="SSF48264">
    <property type="entry name" value="Cytochrome P450"/>
    <property type="match status" value="1"/>
</dbReference>
<evidence type="ECO:0000256" key="2">
    <source>
        <dbReference type="ARBA" id="ARBA00010617"/>
    </source>
</evidence>
<sequence>MSTTTILTNTFQWATIRPLTIVFALLTLYLLTNKFRPTLRSIPGPLLAAYTKLWRWWDVRRGHAHLTAIDLHKRYGKLVRIAPNVISVGDAAMIPVIYSIKGDFTKTAFYPIQSISWGKKPQMNLFSTRSETEHREQKKKIANAYTLESLLRMEGKVDDCSRLFLGRMGGFADKGEEVDLGAWLQYYAFDVVGELTFAKKLGFLEKGADVDNMMAAIDGMLIYASQCGQIPEAHPFLLGNPLFPLLIPAMETWNQVVTFTLKAINSRTTIARDGELELEQGDAGNDMLSKWAAVKSADPLKMSTRDAIVHLSANVFAGSDTTAIALRAILYFLIKNPDKMRILVEEIDEMDAEGKLSDPISDKEARNELPYLNAVIKEALRLHPSVGLLLERHVPAGGAVICGKHIPGGTIVGINSWVIHRDEKIFPDPERFEPERWLEGQDKDRLAEMEKAWFPFGAGSRTCTGRNISMIEMRKVVPQLLREFEVEIVGNKEWEVRNVWFVQQKMPLCRLRRRARSGKRG</sequence>
<dbReference type="InterPro" id="IPR036396">
    <property type="entry name" value="Cyt_P450_sf"/>
</dbReference>
<dbReference type="FunFam" id="1.10.630.10:FF:000050">
    <property type="entry name" value="Cytochrome P450 monooxygenase"/>
    <property type="match status" value="1"/>
</dbReference>
<dbReference type="GO" id="GO:0004497">
    <property type="term" value="F:monooxygenase activity"/>
    <property type="evidence" value="ECO:0007669"/>
    <property type="project" value="InterPro"/>
</dbReference>
<keyword evidence="6" id="KW-1133">Transmembrane helix</keyword>
<keyword evidence="5" id="KW-0349">Heme</keyword>
<proteinExistence type="inferred from homology"/>
<dbReference type="CDD" id="cd11060">
    <property type="entry name" value="CYP57A1-like"/>
    <property type="match status" value="1"/>
</dbReference>
<reference evidence="7 8" key="1">
    <citation type="submission" date="2017-05" db="EMBL/GenBank/DDBJ databases">
        <title>Draft genome sequence of Elsinoe australis.</title>
        <authorList>
            <person name="Cheng Q."/>
        </authorList>
    </citation>
    <scope>NUCLEOTIDE SEQUENCE [LARGE SCALE GENOMIC DNA]</scope>
    <source>
        <strain evidence="7 8">NL1</strain>
    </source>
</reference>
<dbReference type="GO" id="GO:0016705">
    <property type="term" value="F:oxidoreductase activity, acting on paired donors, with incorporation or reduction of molecular oxygen"/>
    <property type="evidence" value="ECO:0007669"/>
    <property type="project" value="InterPro"/>
</dbReference>
<comment type="cofactor">
    <cofactor evidence="1 5">
        <name>heme</name>
        <dbReference type="ChEBI" id="CHEBI:30413"/>
    </cofactor>
</comment>
<dbReference type="InterPro" id="IPR002401">
    <property type="entry name" value="Cyt_P450_E_grp-I"/>
</dbReference>
<evidence type="ECO:0000313" key="8">
    <source>
        <dbReference type="Proteomes" id="UP000243723"/>
    </source>
</evidence>
<dbReference type="Gene3D" id="1.10.630.10">
    <property type="entry name" value="Cytochrome P450"/>
    <property type="match status" value="1"/>
</dbReference>
<dbReference type="Proteomes" id="UP000243723">
    <property type="component" value="Unassembled WGS sequence"/>
</dbReference>
<keyword evidence="3 5" id="KW-0479">Metal-binding</keyword>
<protein>
    <submittedName>
        <fullName evidence="7">Isotrichodermin C-15 hydroxylase</fullName>
    </submittedName>
</protein>
<name>A0A2P7ZQ16_9PEZI</name>
<dbReference type="EMBL" id="NHZQ01000138">
    <property type="protein sequence ID" value="PSK50309.1"/>
    <property type="molecule type" value="Genomic_DNA"/>
</dbReference>
<dbReference type="PRINTS" id="PR00385">
    <property type="entry name" value="P450"/>
</dbReference>
<dbReference type="PANTHER" id="PTHR24305">
    <property type="entry name" value="CYTOCHROME P450"/>
    <property type="match status" value="1"/>
</dbReference>
<dbReference type="Pfam" id="PF00067">
    <property type="entry name" value="p450"/>
    <property type="match status" value="1"/>
</dbReference>
<evidence type="ECO:0000313" key="7">
    <source>
        <dbReference type="EMBL" id="PSK50309.1"/>
    </source>
</evidence>
<dbReference type="InterPro" id="IPR050121">
    <property type="entry name" value="Cytochrome_P450_monoxygenase"/>
</dbReference>
<comment type="similarity">
    <text evidence="2">Belongs to the cytochrome P450 family.</text>
</comment>
<keyword evidence="8" id="KW-1185">Reference proteome</keyword>
<evidence type="ECO:0000256" key="3">
    <source>
        <dbReference type="ARBA" id="ARBA00022723"/>
    </source>
</evidence>
<comment type="caution">
    <text evidence="7">The sequence shown here is derived from an EMBL/GenBank/DDBJ whole genome shotgun (WGS) entry which is preliminary data.</text>
</comment>
<keyword evidence="4 5" id="KW-0408">Iron</keyword>
<evidence type="ECO:0000256" key="4">
    <source>
        <dbReference type="ARBA" id="ARBA00023004"/>
    </source>
</evidence>
<keyword evidence="6" id="KW-0472">Membrane</keyword>